<dbReference type="InterPro" id="IPR014962">
    <property type="entry name" value="YolD"/>
</dbReference>
<dbReference type="PANTHER" id="PTHR40051">
    <property type="entry name" value="IG HYPOTHETICAL 15966"/>
    <property type="match status" value="1"/>
</dbReference>
<dbReference type="EMBL" id="VDUW01000007">
    <property type="protein sequence ID" value="TXL63628.1"/>
    <property type="molecule type" value="Genomic_DNA"/>
</dbReference>
<dbReference type="RefSeq" id="WP_147668063.1">
    <property type="nucleotide sequence ID" value="NZ_VDUW01000007.1"/>
</dbReference>
<dbReference type="OrthoDB" id="1644322at2"/>
<evidence type="ECO:0000313" key="1">
    <source>
        <dbReference type="EMBL" id="TXL63628.1"/>
    </source>
</evidence>
<sequence>MNKHIKDRGTKKWTSLMLPEHVEQLKQVFAEEKREAKPILDEQYKMDINRKLQDAFVLHDEVEITYYAHFKRKKTVGKLLSVGQGYIRLNNDERTKITFDNILDVEICL</sequence>
<protein>
    <submittedName>
        <fullName evidence="1">YolD-like family protein</fullName>
    </submittedName>
</protein>
<dbReference type="AlphaFoldDB" id="A0A5C8NQU6"/>
<dbReference type="PANTHER" id="PTHR40051:SF1">
    <property type="entry name" value="YOLD-LIKE FAMILY PROTEIN"/>
    <property type="match status" value="1"/>
</dbReference>
<dbReference type="Pfam" id="PF08863">
    <property type="entry name" value="YolD"/>
    <property type="match status" value="1"/>
</dbReference>
<evidence type="ECO:0000313" key="2">
    <source>
        <dbReference type="Proteomes" id="UP000321574"/>
    </source>
</evidence>
<dbReference type="Proteomes" id="UP000321574">
    <property type="component" value="Unassembled WGS sequence"/>
</dbReference>
<reference evidence="1 2" key="1">
    <citation type="submission" date="2019-06" db="EMBL/GenBank/DDBJ databases">
        <title>Cerasibacillus sp. nov., isolated from maize field.</title>
        <authorList>
            <person name="Lin S.-Y."/>
            <person name="Tsai C.-F."/>
            <person name="Young C.-C."/>
        </authorList>
    </citation>
    <scope>NUCLEOTIDE SEQUENCE [LARGE SCALE GENOMIC DNA]</scope>
    <source>
        <strain evidence="1 2">CC-CFT480</strain>
    </source>
</reference>
<accession>A0A5C8NQU6</accession>
<name>A0A5C8NQU6_9BACI</name>
<comment type="caution">
    <text evidence="1">The sequence shown here is derived from an EMBL/GenBank/DDBJ whole genome shotgun (WGS) entry which is preliminary data.</text>
</comment>
<gene>
    <name evidence="1" type="ORF">FHP05_10605</name>
</gene>
<keyword evidence="2" id="KW-1185">Reference proteome</keyword>
<organism evidence="1 2">
    <name type="scientific">Cerasibacillus terrae</name>
    <dbReference type="NCBI Taxonomy" id="2498845"/>
    <lineage>
        <taxon>Bacteria</taxon>
        <taxon>Bacillati</taxon>
        <taxon>Bacillota</taxon>
        <taxon>Bacilli</taxon>
        <taxon>Bacillales</taxon>
        <taxon>Bacillaceae</taxon>
        <taxon>Cerasibacillus</taxon>
    </lineage>
</organism>
<proteinExistence type="predicted"/>